<keyword evidence="1" id="KW-0472">Membrane</keyword>
<sequence>MINSVLLNEGNIFRIQLLPQSNIRAIKKKISMLSRNEEFSHKSFIEDDSFKLLGMKSEFIMGIFEKYFKKAEYIENKLFYEITEKIKDVVAYKINDESEIMVFIWEWGIIKNIYFSLYLSTEKEKKKLMEAFREINEEYKLVFVDWDLQFFSELKDCDNVEWYFDENLKMFSWYYEEIDKSHTYKRLSMFKCVINTAIPTLFILVLLFNIFFNLSKDLIKVANPVITWLFFSVSVILILSYFFFYRWFLKWLELTRYGLKLKRFWREEFYEIENIKSVGVAFSCIYINVSTVNGLKKIYLNFVFINDALRAVYAVRRKFNCVKPFEENEKIVYSINKDKWWKKYSKKYSNKTFIILHYIDFYSQREIKIAPWRYFFMKLKLINPNPAYLFMAEFGWIKWYHLWYNTNIWTEYYIFDSLKNKKTKKQIDPDYSDLVWESLTPVWRAWNYKYTIYISDSGKLYCSYIKWLFLYWNDYYEWLDNLLTWKHPLEIIDVTKDNDILDYADKKWSIIYWPQHFLASIYANILSDSDEIFGNNLLPLLVDKDEKEFVVYDLDDSCNYYIRNTSVEDENSAVIVKLDSKEQTKKFLSPACYEFRLIFSREYCDSIVRDVISVLKFNLTNDEVAKIMASEDNENVCHFRTEKPENDNYFAIDKSNKDWNFLYVRCVSDKLRDMDNIIDKYLELNKEKYWISYDNFNEYFKKYPTSFFRPLANLNFIDRYILEFKNKEQSENLSQYTITLDHRYFHEIALDIWSIFGVPVDLDYVRKVYENDWLLWINCLGIFNMMQNTWEFMLFDCQNVDKSYWLIVRCLHDKSEIIKQRLLEWQNHLRDLRWELIELKEIPNDINEVDNYLNRILLDYKLDLDDIINNNPDEQFIHLNSLSYKARLFLKDKLNI</sequence>
<name>K2FWC9_9BACT</name>
<organism evidence="2">
    <name type="scientific">uncultured bacterium</name>
    <name type="common">gcode 4</name>
    <dbReference type="NCBI Taxonomy" id="1234023"/>
    <lineage>
        <taxon>Bacteria</taxon>
        <taxon>environmental samples</taxon>
    </lineage>
</organism>
<dbReference type="EMBL" id="AMFJ01000499">
    <property type="protein sequence ID" value="EKE27298.1"/>
    <property type="molecule type" value="Genomic_DNA"/>
</dbReference>
<evidence type="ECO:0000313" key="2">
    <source>
        <dbReference type="EMBL" id="EKE27298.1"/>
    </source>
</evidence>
<gene>
    <name evidence="2" type="ORF">ACD_3C00225G0001</name>
</gene>
<keyword evidence="1" id="KW-1133">Transmembrane helix</keyword>
<evidence type="ECO:0000256" key="1">
    <source>
        <dbReference type="SAM" id="Phobius"/>
    </source>
</evidence>
<feature type="transmembrane region" description="Helical" evidence="1">
    <location>
        <begin position="226"/>
        <end position="248"/>
    </location>
</feature>
<comment type="caution">
    <text evidence="2">The sequence shown here is derived from an EMBL/GenBank/DDBJ whole genome shotgun (WGS) entry which is preliminary data.</text>
</comment>
<feature type="transmembrane region" description="Helical" evidence="1">
    <location>
        <begin position="192"/>
        <end position="214"/>
    </location>
</feature>
<reference evidence="2" key="1">
    <citation type="journal article" date="2012" name="Science">
        <title>Fermentation, hydrogen, and sulfur metabolism in multiple uncultivated bacterial phyla.</title>
        <authorList>
            <person name="Wrighton K.C."/>
            <person name="Thomas B.C."/>
            <person name="Sharon I."/>
            <person name="Miller C.S."/>
            <person name="Castelle C.J."/>
            <person name="VerBerkmoes N.C."/>
            <person name="Wilkins M.J."/>
            <person name="Hettich R.L."/>
            <person name="Lipton M.S."/>
            <person name="Williams K.H."/>
            <person name="Long P.E."/>
            <person name="Banfield J.F."/>
        </authorList>
    </citation>
    <scope>NUCLEOTIDE SEQUENCE [LARGE SCALE GENOMIC DNA]</scope>
</reference>
<accession>K2FWC9</accession>
<proteinExistence type="predicted"/>
<keyword evidence="1" id="KW-0812">Transmembrane</keyword>
<dbReference type="AlphaFoldDB" id="K2FWC9"/>
<protein>
    <submittedName>
        <fullName evidence="2">Uncharacterized protein</fullName>
    </submittedName>
</protein>